<evidence type="ECO:0000313" key="3">
    <source>
        <dbReference type="Proteomes" id="UP001562425"/>
    </source>
</evidence>
<organism evidence="2 3">
    <name type="scientific">Culex pipiens pipiens</name>
    <name type="common">Northern house mosquito</name>
    <dbReference type="NCBI Taxonomy" id="38569"/>
    <lineage>
        <taxon>Eukaryota</taxon>
        <taxon>Metazoa</taxon>
        <taxon>Ecdysozoa</taxon>
        <taxon>Arthropoda</taxon>
        <taxon>Hexapoda</taxon>
        <taxon>Insecta</taxon>
        <taxon>Pterygota</taxon>
        <taxon>Neoptera</taxon>
        <taxon>Endopterygota</taxon>
        <taxon>Diptera</taxon>
        <taxon>Nematocera</taxon>
        <taxon>Culicoidea</taxon>
        <taxon>Culicidae</taxon>
        <taxon>Culicinae</taxon>
        <taxon>Culicini</taxon>
        <taxon>Culex</taxon>
        <taxon>Culex</taxon>
    </lineage>
</organism>
<evidence type="ECO:0000256" key="1">
    <source>
        <dbReference type="SAM" id="MobiDB-lite"/>
    </source>
</evidence>
<dbReference type="EMBL" id="JBEHCU010005435">
    <property type="protein sequence ID" value="KAL1399855.1"/>
    <property type="molecule type" value="Genomic_DNA"/>
</dbReference>
<dbReference type="Proteomes" id="UP001562425">
    <property type="component" value="Unassembled WGS sequence"/>
</dbReference>
<reference evidence="2 3" key="1">
    <citation type="submission" date="2024-05" db="EMBL/GenBank/DDBJ databases">
        <title>Culex pipiens pipiens assembly and annotation.</title>
        <authorList>
            <person name="Alout H."/>
            <person name="Durand T."/>
        </authorList>
    </citation>
    <scope>NUCLEOTIDE SEQUENCE [LARGE SCALE GENOMIC DNA]</scope>
    <source>
        <strain evidence="2">HA-2024</strain>
        <tissue evidence="2">Whole body</tissue>
    </source>
</reference>
<evidence type="ECO:0000313" key="2">
    <source>
        <dbReference type="EMBL" id="KAL1399855.1"/>
    </source>
</evidence>
<accession>A0ABD1DJN1</accession>
<feature type="region of interest" description="Disordered" evidence="1">
    <location>
        <begin position="42"/>
        <end position="70"/>
    </location>
</feature>
<proteinExistence type="predicted"/>
<name>A0ABD1DJN1_CULPP</name>
<dbReference type="AlphaFoldDB" id="A0ABD1DJN1"/>
<comment type="caution">
    <text evidence="2">The sequence shown here is derived from an EMBL/GenBank/DDBJ whole genome shotgun (WGS) entry which is preliminary data.</text>
</comment>
<protein>
    <submittedName>
        <fullName evidence="2">Uncharacterized protein</fullName>
    </submittedName>
</protein>
<sequence>MALLVDNAFPRWQPTLGWALGAALLLTTGVNGGFPRDVELIEPGNLNRNDPPPKVAASTRGRHHYPSYVKGQDPVEEYNRRRLHVDTSRYLSGHREAPSHWDGHRQLEAEGRALRERYGRRSGAKSDRLQWQKAVQHREELDMDAPRRYEESDPHVFPYERAEPVAEGEDSGKQAGLPDDVKFFQDLYCEQKSPLELEFGHLYETQDGWEERYLNFFGDGSFNAGSKRGNDQHYVEQHERGSRGAGIFQKRVKWADKKGGFGEHYWDLNHVTS</sequence>
<keyword evidence="3" id="KW-1185">Reference proteome</keyword>
<gene>
    <name evidence="2" type="ORF">pipiens_007898</name>
</gene>